<proteinExistence type="predicted"/>
<reference evidence="2" key="1">
    <citation type="journal article" date="2014" name="Nat. Commun.">
        <title>The emerging biofuel crop Camelina sativa retains a highly undifferentiated hexaploid genome structure.</title>
        <authorList>
            <person name="Kagale S."/>
            <person name="Koh C."/>
            <person name="Nixon J."/>
            <person name="Bollina V."/>
            <person name="Clarke W.E."/>
            <person name="Tuteja R."/>
            <person name="Spillane C."/>
            <person name="Robinson S.J."/>
            <person name="Links M.G."/>
            <person name="Clarke C."/>
            <person name="Higgins E.E."/>
            <person name="Huebert T."/>
            <person name="Sharpe A.G."/>
            <person name="Parkin I.A."/>
        </authorList>
    </citation>
    <scope>NUCLEOTIDE SEQUENCE [LARGE SCALE GENOMIC DNA]</scope>
    <source>
        <strain evidence="2">cv. DH55</strain>
    </source>
</reference>
<dbReference type="PANTHER" id="PTHR33116:SF84">
    <property type="entry name" value="RNA-DIRECTED DNA POLYMERASE"/>
    <property type="match status" value="1"/>
</dbReference>
<dbReference type="InterPro" id="IPR026960">
    <property type="entry name" value="RVT-Znf"/>
</dbReference>
<evidence type="ECO:0000313" key="2">
    <source>
        <dbReference type="Proteomes" id="UP000694864"/>
    </source>
</evidence>
<protein>
    <submittedName>
        <fullName evidence="3">Uncharacterized protein LOC104743952</fullName>
    </submittedName>
</protein>
<evidence type="ECO:0000259" key="1">
    <source>
        <dbReference type="Pfam" id="PF13966"/>
    </source>
</evidence>
<evidence type="ECO:0000313" key="3">
    <source>
        <dbReference type="RefSeq" id="XP_010463281.1"/>
    </source>
</evidence>
<name>A0ABM0VYW4_CAMSA</name>
<sequence>MTTSIDEATDDRFLWKIGHAPASDVFSTSATWDYLYPEGTKVDWYESVWIKGRIPKHSFIAWLNARDRLLTRDKLIRWGLSVPSHCLLCSNHAESRQHLFFDCSYSGELWQYFLDKAHLSSPSCFEDKLRWLKNPVRDRNIAQILRLAFQASVYLIWRERNSRLHSAVSKPVSLLLLEVKNILRIHLGHLTQTKDYPSGSHSLDHLVWSVSLMMWYLISVTFSV</sequence>
<gene>
    <name evidence="3" type="primary">LOC104743952</name>
</gene>
<organism evidence="2 3">
    <name type="scientific">Camelina sativa</name>
    <name type="common">False flax</name>
    <name type="synonym">Myagrum sativum</name>
    <dbReference type="NCBI Taxonomy" id="90675"/>
    <lineage>
        <taxon>Eukaryota</taxon>
        <taxon>Viridiplantae</taxon>
        <taxon>Streptophyta</taxon>
        <taxon>Embryophyta</taxon>
        <taxon>Tracheophyta</taxon>
        <taxon>Spermatophyta</taxon>
        <taxon>Magnoliopsida</taxon>
        <taxon>eudicotyledons</taxon>
        <taxon>Gunneridae</taxon>
        <taxon>Pentapetalae</taxon>
        <taxon>rosids</taxon>
        <taxon>malvids</taxon>
        <taxon>Brassicales</taxon>
        <taxon>Brassicaceae</taxon>
        <taxon>Camelineae</taxon>
        <taxon>Camelina</taxon>
    </lineage>
</organism>
<reference evidence="3" key="2">
    <citation type="submission" date="2025-08" db="UniProtKB">
        <authorList>
            <consortium name="RefSeq"/>
        </authorList>
    </citation>
    <scope>IDENTIFICATION</scope>
    <source>
        <tissue evidence="3">Leaf</tissue>
    </source>
</reference>
<dbReference type="RefSeq" id="XP_010463281.1">
    <property type="nucleotide sequence ID" value="XM_010464979.1"/>
</dbReference>
<dbReference type="Pfam" id="PF13966">
    <property type="entry name" value="zf-RVT"/>
    <property type="match status" value="1"/>
</dbReference>
<accession>A0ABM0VYW4</accession>
<dbReference type="PANTHER" id="PTHR33116">
    <property type="entry name" value="REVERSE TRANSCRIPTASE ZINC-BINDING DOMAIN-CONTAINING PROTEIN-RELATED-RELATED"/>
    <property type="match status" value="1"/>
</dbReference>
<dbReference type="Proteomes" id="UP000694864">
    <property type="component" value="Chromosome 14"/>
</dbReference>
<dbReference type="GeneID" id="104743952"/>
<keyword evidence="2" id="KW-1185">Reference proteome</keyword>
<feature type="domain" description="Reverse transcriptase zinc-binding" evidence="1">
    <location>
        <begin position="26"/>
        <end position="110"/>
    </location>
</feature>